<proteinExistence type="predicted"/>
<dbReference type="RefSeq" id="WP_191756860.1">
    <property type="nucleotide sequence ID" value="NZ_VJXY01000005.1"/>
</dbReference>
<keyword evidence="1" id="KW-1133">Transmembrane helix</keyword>
<keyword evidence="1" id="KW-0472">Membrane</keyword>
<evidence type="ECO:0000256" key="1">
    <source>
        <dbReference type="SAM" id="Phobius"/>
    </source>
</evidence>
<dbReference type="EMBL" id="VJXY01000005">
    <property type="protein sequence ID" value="MBD6615614.1"/>
    <property type="molecule type" value="Genomic_DNA"/>
</dbReference>
<accession>A0AA40VPT3</accession>
<evidence type="ECO:0000313" key="2">
    <source>
        <dbReference type="EMBL" id="MBD6615614.1"/>
    </source>
</evidence>
<name>A0AA40VPT3_9NOST</name>
<reference evidence="2" key="1">
    <citation type="submission" date="2019-07" db="EMBL/GenBank/DDBJ databases">
        <title>Toxilogical consequences of a new and cryptic species of cyanobacteria (Komarekiella delphini-convector) recovered from the epidermis of a bottlenose dolphin and 1500 ft. in the air.</title>
        <authorList>
            <person name="Brown A.O."/>
            <person name="Dvorak P."/>
            <person name="Villanueva C.D."/>
            <person name="Foss A.J."/>
            <person name="Garvey A.D."/>
            <person name="Gibson Q.A."/>
            <person name="Johansen J.R."/>
            <person name="Casamatta D.A."/>
        </authorList>
    </citation>
    <scope>NUCLEOTIDE SEQUENCE</scope>
    <source>
        <strain evidence="2">SJRDD-AB1</strain>
    </source>
</reference>
<evidence type="ECO:0000313" key="3">
    <source>
        <dbReference type="Proteomes" id="UP001165986"/>
    </source>
</evidence>
<sequence length="98" mass="11604">MPVQKYHTLFWFWLKITLSAFLLLSAIALLLLVLFTILKVPSFVIGNDTFWLLRWRYEPDASYIIAFNPLFLLIIAAAIGFIGLWLKQKPKRHRRKTR</sequence>
<comment type="caution">
    <text evidence="2">The sequence shown here is derived from an EMBL/GenBank/DDBJ whole genome shotgun (WGS) entry which is preliminary data.</text>
</comment>
<dbReference type="Proteomes" id="UP001165986">
    <property type="component" value="Unassembled WGS sequence"/>
</dbReference>
<keyword evidence="3" id="KW-1185">Reference proteome</keyword>
<dbReference type="AlphaFoldDB" id="A0AA40VPT3"/>
<feature type="transmembrane region" description="Helical" evidence="1">
    <location>
        <begin position="61"/>
        <end position="86"/>
    </location>
</feature>
<feature type="transmembrane region" description="Helical" evidence="1">
    <location>
        <begin position="12"/>
        <end position="38"/>
    </location>
</feature>
<organism evidence="2 3">
    <name type="scientific">Komarekiella delphini-convector SJRDD-AB1</name>
    <dbReference type="NCBI Taxonomy" id="2593771"/>
    <lineage>
        <taxon>Bacteria</taxon>
        <taxon>Bacillati</taxon>
        <taxon>Cyanobacteriota</taxon>
        <taxon>Cyanophyceae</taxon>
        <taxon>Nostocales</taxon>
        <taxon>Nostocaceae</taxon>
        <taxon>Komarekiella</taxon>
        <taxon>Komarekiella delphini-convector</taxon>
    </lineage>
</organism>
<protein>
    <submittedName>
        <fullName evidence="2">Uncharacterized protein</fullName>
    </submittedName>
</protein>
<gene>
    <name evidence="2" type="ORF">FNW02_07140</name>
</gene>
<keyword evidence="1" id="KW-0812">Transmembrane</keyword>